<feature type="transmembrane region" description="Helical" evidence="8">
    <location>
        <begin position="363"/>
        <end position="383"/>
    </location>
</feature>
<feature type="transmembrane region" description="Helical" evidence="8">
    <location>
        <begin position="493"/>
        <end position="515"/>
    </location>
</feature>
<keyword evidence="3" id="KW-1003">Cell membrane</keyword>
<gene>
    <name evidence="10" type="ORF">TGEB3V08_LOCUS10682</name>
</gene>
<dbReference type="Gene3D" id="1.20.1250.20">
    <property type="entry name" value="MFS general substrate transporter like domains"/>
    <property type="match status" value="2"/>
</dbReference>
<keyword evidence="6 8" id="KW-1133">Transmembrane helix</keyword>
<dbReference type="InterPro" id="IPR005828">
    <property type="entry name" value="MFS_sugar_transport-like"/>
</dbReference>
<dbReference type="InterPro" id="IPR036259">
    <property type="entry name" value="MFS_trans_sf"/>
</dbReference>
<evidence type="ECO:0000259" key="9">
    <source>
        <dbReference type="PROSITE" id="PS50850"/>
    </source>
</evidence>
<feature type="transmembrane region" description="Helical" evidence="8">
    <location>
        <begin position="329"/>
        <end position="351"/>
    </location>
</feature>
<sequence length="538" mass="59898">MADQVVEGEKGETWKPRRRVWPQHTAALLATLCAMSGGIVMGWSTPAVPYLQEPHSLDDGTNTTTIPITDEEGSWLGSLSAVGALLGAMPAGFLSDMFGRKRMLLILAVPLIVSWIMLIFVEQNVSEHTPLSDPYMVPEPRYPGLERQPSRQVLTTRYLRSGVLVRIILLYVARLISGIGLGGSTVISPIYNEEIADVDIRGSLGTYCEVMLCVGIFYAFCVGSYLPYLWFHIACCAVPVLFMFTFVWMPESPIYLVLKDLPDEAEKALRWFRGAGDQDDPEIKEELESINRFVEEAKKSKDPKNKTPLFQKIRKSVQSISTSSPTFKAAYIVFGLMFLQQMSGTCAFMYYTVNVFRDAGTTLSPHLCSIIVAFVQLVGGFSASRVVDHAGRRPLLLFSGSSLTICLATMSIYTYLNESEIDVSQYSWVPLLALNVFVVSFEFGMGTLPWLMMAELAPSESRGFIAGGSVCLNWILVFLVTKCFTNMIDVMGLAMTYGTYCICMFLGIFFVWFLVPETNGKTREQIQHELKFGKKAVS</sequence>
<dbReference type="SUPFAM" id="SSF103473">
    <property type="entry name" value="MFS general substrate transporter"/>
    <property type="match status" value="1"/>
</dbReference>
<keyword evidence="7 8" id="KW-0472">Membrane</keyword>
<keyword evidence="4" id="KW-0762">Sugar transport</keyword>
<dbReference type="Pfam" id="PF00083">
    <property type="entry name" value="Sugar_tr"/>
    <property type="match status" value="2"/>
</dbReference>
<feature type="transmembrane region" description="Helical" evidence="8">
    <location>
        <begin position="395"/>
        <end position="416"/>
    </location>
</feature>
<comment type="subcellular location">
    <subcellularLocation>
        <location evidence="1">Cell membrane</location>
        <topology evidence="1">Multi-pass membrane protein</topology>
    </subcellularLocation>
</comment>
<accession>A0A7R9PRC7</accession>
<organism evidence="10">
    <name type="scientific">Timema genevievae</name>
    <name type="common">Walking stick</name>
    <dbReference type="NCBI Taxonomy" id="629358"/>
    <lineage>
        <taxon>Eukaryota</taxon>
        <taxon>Metazoa</taxon>
        <taxon>Ecdysozoa</taxon>
        <taxon>Arthropoda</taxon>
        <taxon>Hexapoda</taxon>
        <taxon>Insecta</taxon>
        <taxon>Pterygota</taxon>
        <taxon>Neoptera</taxon>
        <taxon>Polyneoptera</taxon>
        <taxon>Phasmatodea</taxon>
        <taxon>Timematodea</taxon>
        <taxon>Timematoidea</taxon>
        <taxon>Timematidae</taxon>
        <taxon>Timema</taxon>
    </lineage>
</organism>
<evidence type="ECO:0000256" key="6">
    <source>
        <dbReference type="ARBA" id="ARBA00022989"/>
    </source>
</evidence>
<dbReference type="EMBL" id="OE846660">
    <property type="protein sequence ID" value="CAD7610248.1"/>
    <property type="molecule type" value="Genomic_DNA"/>
</dbReference>
<dbReference type="InterPro" id="IPR050549">
    <property type="entry name" value="MFS_Trehalose_Transporter"/>
</dbReference>
<keyword evidence="5 8" id="KW-0812">Transmembrane</keyword>
<proteinExistence type="predicted"/>
<keyword evidence="2" id="KW-0813">Transport</keyword>
<dbReference type="InterPro" id="IPR044775">
    <property type="entry name" value="MFS_ERD6/Tret1-like"/>
</dbReference>
<feature type="domain" description="Major facilitator superfamily (MFS) profile" evidence="9">
    <location>
        <begin position="22"/>
        <end position="519"/>
    </location>
</feature>
<dbReference type="AlphaFoldDB" id="A0A7R9PRC7"/>
<evidence type="ECO:0000256" key="2">
    <source>
        <dbReference type="ARBA" id="ARBA00022448"/>
    </source>
</evidence>
<feature type="transmembrane region" description="Helical" evidence="8">
    <location>
        <begin position="103"/>
        <end position="121"/>
    </location>
</feature>
<name>A0A7R9PRC7_TIMGE</name>
<dbReference type="InterPro" id="IPR005829">
    <property type="entry name" value="Sugar_transporter_CS"/>
</dbReference>
<feature type="transmembrane region" description="Helical" evidence="8">
    <location>
        <begin position="75"/>
        <end position="94"/>
    </location>
</feature>
<evidence type="ECO:0000256" key="8">
    <source>
        <dbReference type="SAM" id="Phobius"/>
    </source>
</evidence>
<dbReference type="InterPro" id="IPR020846">
    <property type="entry name" value="MFS_dom"/>
</dbReference>
<evidence type="ECO:0000256" key="3">
    <source>
        <dbReference type="ARBA" id="ARBA00022475"/>
    </source>
</evidence>
<dbReference type="GO" id="GO:0005886">
    <property type="term" value="C:plasma membrane"/>
    <property type="evidence" value="ECO:0007669"/>
    <property type="project" value="UniProtKB-SubCell"/>
</dbReference>
<dbReference type="InterPro" id="IPR003663">
    <property type="entry name" value="Sugar/inositol_transpt"/>
</dbReference>
<evidence type="ECO:0000256" key="5">
    <source>
        <dbReference type="ARBA" id="ARBA00022692"/>
    </source>
</evidence>
<dbReference type="PANTHER" id="PTHR48021">
    <property type="match status" value="1"/>
</dbReference>
<dbReference type="PROSITE" id="PS50850">
    <property type="entry name" value="MFS"/>
    <property type="match status" value="1"/>
</dbReference>
<dbReference type="PROSITE" id="PS00217">
    <property type="entry name" value="SUGAR_TRANSPORT_2"/>
    <property type="match status" value="1"/>
</dbReference>
<evidence type="ECO:0000313" key="10">
    <source>
        <dbReference type="EMBL" id="CAD7610248.1"/>
    </source>
</evidence>
<evidence type="ECO:0000256" key="4">
    <source>
        <dbReference type="ARBA" id="ARBA00022597"/>
    </source>
</evidence>
<dbReference type="GO" id="GO:0051119">
    <property type="term" value="F:sugar transmembrane transporter activity"/>
    <property type="evidence" value="ECO:0007669"/>
    <property type="project" value="InterPro"/>
</dbReference>
<evidence type="ECO:0000256" key="7">
    <source>
        <dbReference type="ARBA" id="ARBA00023136"/>
    </source>
</evidence>
<dbReference type="PANTHER" id="PTHR48021:SF1">
    <property type="entry name" value="GH07001P-RELATED"/>
    <property type="match status" value="1"/>
</dbReference>
<feature type="transmembrane region" description="Helical" evidence="8">
    <location>
        <begin position="204"/>
        <end position="225"/>
    </location>
</feature>
<dbReference type="PRINTS" id="PR00171">
    <property type="entry name" value="SUGRTRNSPORT"/>
</dbReference>
<feature type="transmembrane region" description="Helical" evidence="8">
    <location>
        <begin position="428"/>
        <end position="451"/>
    </location>
</feature>
<feature type="transmembrane region" description="Helical" evidence="8">
    <location>
        <begin position="25"/>
        <end position="44"/>
    </location>
</feature>
<dbReference type="FunFam" id="1.20.1250.20:FF:000218">
    <property type="entry name" value="facilitated trehalose transporter Tret1"/>
    <property type="match status" value="1"/>
</dbReference>
<feature type="transmembrane region" description="Helical" evidence="8">
    <location>
        <begin position="231"/>
        <end position="249"/>
    </location>
</feature>
<feature type="transmembrane region" description="Helical" evidence="8">
    <location>
        <begin position="463"/>
        <end position="481"/>
    </location>
</feature>
<feature type="transmembrane region" description="Helical" evidence="8">
    <location>
        <begin position="168"/>
        <end position="192"/>
    </location>
</feature>
<evidence type="ECO:0000256" key="1">
    <source>
        <dbReference type="ARBA" id="ARBA00004651"/>
    </source>
</evidence>
<reference evidence="10" key="1">
    <citation type="submission" date="2020-11" db="EMBL/GenBank/DDBJ databases">
        <authorList>
            <person name="Tran Van P."/>
        </authorList>
    </citation>
    <scope>NUCLEOTIDE SEQUENCE</scope>
</reference>
<dbReference type="PROSITE" id="PS00216">
    <property type="entry name" value="SUGAR_TRANSPORT_1"/>
    <property type="match status" value="2"/>
</dbReference>
<protein>
    <recommendedName>
        <fullName evidence="9">Major facilitator superfamily (MFS) profile domain-containing protein</fullName>
    </recommendedName>
</protein>
<dbReference type="CDD" id="cd17358">
    <property type="entry name" value="MFS_GLUT6_8_Class3_like"/>
    <property type="match status" value="1"/>
</dbReference>